<proteinExistence type="predicted"/>
<feature type="domain" description="Helicase HerA central" evidence="1">
    <location>
        <begin position="323"/>
        <end position="406"/>
    </location>
</feature>
<dbReference type="InterPro" id="IPR051162">
    <property type="entry name" value="T4SS_component"/>
</dbReference>
<organism evidence="2 3">
    <name type="scientific">Nocardia goodfellowii</name>
    <dbReference type="NCBI Taxonomy" id="882446"/>
    <lineage>
        <taxon>Bacteria</taxon>
        <taxon>Bacillati</taxon>
        <taxon>Actinomycetota</taxon>
        <taxon>Actinomycetes</taxon>
        <taxon>Mycobacteriales</taxon>
        <taxon>Nocardiaceae</taxon>
        <taxon>Nocardia</taxon>
    </lineage>
</organism>
<dbReference type="EMBL" id="JAGGMR010000001">
    <property type="protein sequence ID" value="MBP2191362.1"/>
    <property type="molecule type" value="Genomic_DNA"/>
</dbReference>
<protein>
    <recommendedName>
        <fullName evidence="1">Helicase HerA central domain-containing protein</fullName>
    </recommendedName>
</protein>
<dbReference type="Pfam" id="PF01935">
    <property type="entry name" value="DUF87"/>
    <property type="match status" value="1"/>
</dbReference>
<evidence type="ECO:0000313" key="3">
    <source>
        <dbReference type="Proteomes" id="UP001519325"/>
    </source>
</evidence>
<dbReference type="InterPro" id="IPR027417">
    <property type="entry name" value="P-loop_NTPase"/>
</dbReference>
<reference evidence="2 3" key="1">
    <citation type="submission" date="2021-03" db="EMBL/GenBank/DDBJ databases">
        <title>Sequencing the genomes of 1000 actinobacteria strains.</title>
        <authorList>
            <person name="Klenk H.-P."/>
        </authorList>
    </citation>
    <scope>NUCLEOTIDE SEQUENCE [LARGE SCALE GENOMIC DNA]</scope>
    <source>
        <strain evidence="2 3">DSM 45516</strain>
    </source>
</reference>
<dbReference type="Gene3D" id="3.40.50.300">
    <property type="entry name" value="P-loop containing nucleotide triphosphate hydrolases"/>
    <property type="match status" value="2"/>
</dbReference>
<dbReference type="SUPFAM" id="SSF52540">
    <property type="entry name" value="P-loop containing nucleoside triphosphate hydrolases"/>
    <property type="match status" value="1"/>
</dbReference>
<comment type="caution">
    <text evidence="2">The sequence shown here is derived from an EMBL/GenBank/DDBJ whole genome shotgun (WGS) entry which is preliminary data.</text>
</comment>
<accession>A0ABS4QI27</accession>
<dbReference type="Proteomes" id="UP001519325">
    <property type="component" value="Unassembled WGS sequence"/>
</dbReference>
<dbReference type="PANTHER" id="PTHR30121">
    <property type="entry name" value="UNCHARACTERIZED PROTEIN YJGR-RELATED"/>
    <property type="match status" value="1"/>
</dbReference>
<gene>
    <name evidence="2" type="ORF">BJ987_004263</name>
</gene>
<keyword evidence="3" id="KW-1185">Reference proteome</keyword>
<name>A0ABS4QI27_9NOCA</name>
<evidence type="ECO:0000313" key="2">
    <source>
        <dbReference type="EMBL" id="MBP2191362.1"/>
    </source>
</evidence>
<evidence type="ECO:0000259" key="1">
    <source>
        <dbReference type="Pfam" id="PF01935"/>
    </source>
</evidence>
<dbReference type="InterPro" id="IPR002789">
    <property type="entry name" value="HerA_central"/>
</dbReference>
<dbReference type="RefSeq" id="WP_209892888.1">
    <property type="nucleotide sequence ID" value="NZ_JAGGMR010000001.1"/>
</dbReference>
<sequence>MTPLPTELRDLVLHTVIATPRHRAQPKDTTREVEIESQVRAQLFAALTAAHAHLSVTEDSAAVAVAWERSPETGTLRVLVGGSPATPFAVSSDRPGGGVSLSYPPGTHAAEVGVDATLSTWSQLSWTRCLGSQDPLWIPGAANDRSNAPRRGGFEDYVAHLRDAFVWLVVAQPVSAGELRREFERLQRQLPVLRLKENSEAGRIAVARSESRFRELTRAEPAGLWNVRVLVGATDAANSRCAAALLCSAADLHEHPYVLRPESVSARLADAWLPAVDGELGSPFLATSELLAALARPPRREIAGIRVYEPATFDLTPEQDGELHLGEVLDDADQTGVPLRVRLDTINRHTFVAGATGSGKSQTVRHLLEGLHAGGVPWLVIEPAKAEYAGMAGRIDGAVTVLRPGDPDAEPVGMNPLRPEPGFPLQTHIDLVRALFLAAFDAHEPFPQVLAKALTRCYTDLGWNTVLGESEVAGYVPKYPDLGDLHTTALEVVEAIGYSREITDNVRGFVDVRISALRLGTPGVFFEGRYPIDVGDLLSRNVILEIENVGNDQDKAFFIGVVLIRLYEHLWTRNKNGGGAAGLAHVTVVEEAHRLLKKAEPGTPAAQGVEMFAGLLAEVRAYGEGIVVAEQIPNKITPDVVKNTALKIVHRLPAKDDREVVGGAMNLDEEQSRHVVSLPPGRAAVFADGMDRPIRVLIPTREADESRARVTREIGVLGNHAQLLTLREIQAARRVSNEPRFALWVELHTVAHLTGFAVPQPDPGWIAGLVEAIPPPRWQEALRNRFEHAVRDRYIGIAADYQPESLTEHLIESATAIAEFGECPCRERDDEYRWQAGQYRWYDIYRQLADAVDTDARHPLTARWAERGIDLTAGSTIAEQRGILAADRVWWSPPVSTVVGSGTDTTIEVLVAQLSNETGLQRRFAAATSHLAQISWAAAVLGFYTRDDGTDDKEN</sequence>
<dbReference type="PANTHER" id="PTHR30121:SF6">
    <property type="entry name" value="SLR6007 PROTEIN"/>
    <property type="match status" value="1"/>
</dbReference>